<dbReference type="InterPro" id="IPR038765">
    <property type="entry name" value="Papain-like_cys_pep_sf"/>
</dbReference>
<accession>A0AAV9WNM1</accession>
<dbReference type="Gene3D" id="3.90.70.80">
    <property type="match status" value="1"/>
</dbReference>
<dbReference type="InterPro" id="IPR050704">
    <property type="entry name" value="Peptidase_C85-like"/>
</dbReference>
<gene>
    <name evidence="2" type="ORF">TWF481_000104</name>
</gene>
<feature type="compositionally biased region" description="Basic and acidic residues" evidence="1">
    <location>
        <begin position="264"/>
        <end position="282"/>
    </location>
</feature>
<sequence length="320" mass="35924">MRRHSAYFKLFLSVPPPTRKTRNSSTILPNEDTIDRVFLDHVKRMEKPGVYGDNLEIVAFARCYGVDVKIYQREFAYLVSGERDDEEDEDEDDNSMLGKEEKTTGPRRVLHIAYHDWEHYSSVRNIDGPHKGLPNVSPKPLTQEGIQKQQKILEEGVVIMPWMEDVVEKSLPDGIFPGRAKIREALERSKGDVGSAVSRLLDLAEMEAEHDAEGEKVGLEEDLGLDTGTPPEDSKTQQPRQKRPKKDPPPPPPPSKQPPKSGKPKRETARERKERQQKEKAEKKKAKSSGSGKDSKEASTSTTATSANTPSNEGIKTLHV</sequence>
<dbReference type="AlphaFoldDB" id="A0AAV9WNM1"/>
<dbReference type="PANTHER" id="PTHR12419:SF7">
    <property type="entry name" value="OTU DOMAIN-CONTAINING PROTEIN 3"/>
    <property type="match status" value="1"/>
</dbReference>
<keyword evidence="3" id="KW-1185">Reference proteome</keyword>
<dbReference type="CDD" id="cd22756">
    <property type="entry name" value="OTU_OTUD3-like"/>
    <property type="match status" value="1"/>
</dbReference>
<feature type="compositionally biased region" description="Acidic residues" evidence="1">
    <location>
        <begin position="83"/>
        <end position="94"/>
    </location>
</feature>
<dbReference type="EMBL" id="JAVHJL010000001">
    <property type="protein sequence ID" value="KAK6511182.1"/>
    <property type="molecule type" value="Genomic_DNA"/>
</dbReference>
<evidence type="ECO:0008006" key="4">
    <source>
        <dbReference type="Google" id="ProtNLM"/>
    </source>
</evidence>
<organism evidence="2 3">
    <name type="scientific">Arthrobotrys musiformis</name>
    <dbReference type="NCBI Taxonomy" id="47236"/>
    <lineage>
        <taxon>Eukaryota</taxon>
        <taxon>Fungi</taxon>
        <taxon>Dikarya</taxon>
        <taxon>Ascomycota</taxon>
        <taxon>Pezizomycotina</taxon>
        <taxon>Orbiliomycetes</taxon>
        <taxon>Orbiliales</taxon>
        <taxon>Orbiliaceae</taxon>
        <taxon>Arthrobotrys</taxon>
    </lineage>
</organism>
<protein>
    <recommendedName>
        <fullName evidence="4">OTU domain-containing protein</fullName>
    </recommendedName>
</protein>
<reference evidence="2 3" key="1">
    <citation type="submission" date="2023-08" db="EMBL/GenBank/DDBJ databases">
        <authorList>
            <person name="Palmer J.M."/>
        </authorList>
    </citation>
    <scope>NUCLEOTIDE SEQUENCE [LARGE SCALE GENOMIC DNA]</scope>
    <source>
        <strain evidence="2 3">TWF481</strain>
    </source>
</reference>
<feature type="region of interest" description="Disordered" evidence="1">
    <location>
        <begin position="207"/>
        <end position="320"/>
    </location>
</feature>
<evidence type="ECO:0000313" key="3">
    <source>
        <dbReference type="Proteomes" id="UP001370758"/>
    </source>
</evidence>
<dbReference type="GO" id="GO:0016579">
    <property type="term" value="P:protein deubiquitination"/>
    <property type="evidence" value="ECO:0007669"/>
    <property type="project" value="TreeGrafter"/>
</dbReference>
<feature type="compositionally biased region" description="Basic and acidic residues" evidence="1">
    <location>
        <begin position="207"/>
        <end position="219"/>
    </location>
</feature>
<proteinExistence type="predicted"/>
<feature type="compositionally biased region" description="Low complexity" evidence="1">
    <location>
        <begin position="288"/>
        <end position="307"/>
    </location>
</feature>
<comment type="caution">
    <text evidence="2">The sequence shown here is derived from an EMBL/GenBank/DDBJ whole genome shotgun (WGS) entry which is preliminary data.</text>
</comment>
<name>A0AAV9WNM1_9PEZI</name>
<dbReference type="PANTHER" id="PTHR12419">
    <property type="entry name" value="OTU DOMAIN CONTAINING PROTEIN"/>
    <property type="match status" value="1"/>
</dbReference>
<dbReference type="SUPFAM" id="SSF54001">
    <property type="entry name" value="Cysteine proteinases"/>
    <property type="match status" value="1"/>
</dbReference>
<evidence type="ECO:0000256" key="1">
    <source>
        <dbReference type="SAM" id="MobiDB-lite"/>
    </source>
</evidence>
<evidence type="ECO:0000313" key="2">
    <source>
        <dbReference type="EMBL" id="KAK6511182.1"/>
    </source>
</evidence>
<dbReference type="Proteomes" id="UP001370758">
    <property type="component" value="Unassembled WGS sequence"/>
</dbReference>
<feature type="region of interest" description="Disordered" evidence="1">
    <location>
        <begin position="81"/>
        <end position="102"/>
    </location>
</feature>
<dbReference type="GO" id="GO:0004843">
    <property type="term" value="F:cysteine-type deubiquitinase activity"/>
    <property type="evidence" value="ECO:0007669"/>
    <property type="project" value="TreeGrafter"/>
</dbReference>